<accession>A0A1L9V8T1</accession>
<dbReference type="Proteomes" id="UP000184300">
    <property type="component" value="Unassembled WGS sequence"/>
</dbReference>
<keyword evidence="2" id="KW-1185">Reference proteome</keyword>
<evidence type="ECO:0000313" key="2">
    <source>
        <dbReference type="Proteomes" id="UP000184300"/>
    </source>
</evidence>
<dbReference type="Gene3D" id="1.25.40.10">
    <property type="entry name" value="Tetratricopeptide repeat domain"/>
    <property type="match status" value="1"/>
</dbReference>
<sequence length="104" mass="12024">MTSLRLKMASKFQNEGTCAYFAKDYATALFKFTETIRIEPKKHDLYLQRSSVYRLRSEFQESSSDASKAIYLSPNSYEEWVYREIALEGLGKPVAARDAHTRTI</sequence>
<reference evidence="2" key="1">
    <citation type="journal article" date="2017" name="Genome Biol.">
        <title>Comparative genomics reveals high biological diversity and specific adaptations in the industrially and medically important fungal genus Aspergillus.</title>
        <authorList>
            <person name="de Vries R.P."/>
            <person name="Riley R."/>
            <person name="Wiebenga A."/>
            <person name="Aguilar-Osorio G."/>
            <person name="Amillis S."/>
            <person name="Uchima C.A."/>
            <person name="Anderluh G."/>
            <person name="Asadollahi M."/>
            <person name="Askin M."/>
            <person name="Barry K."/>
            <person name="Battaglia E."/>
            <person name="Bayram O."/>
            <person name="Benocci T."/>
            <person name="Braus-Stromeyer S.A."/>
            <person name="Caldana C."/>
            <person name="Canovas D."/>
            <person name="Cerqueira G.C."/>
            <person name="Chen F."/>
            <person name="Chen W."/>
            <person name="Choi C."/>
            <person name="Clum A."/>
            <person name="Dos Santos R.A."/>
            <person name="Damasio A.R."/>
            <person name="Diallinas G."/>
            <person name="Emri T."/>
            <person name="Fekete E."/>
            <person name="Flipphi M."/>
            <person name="Freyberg S."/>
            <person name="Gallo A."/>
            <person name="Gournas C."/>
            <person name="Habgood R."/>
            <person name="Hainaut M."/>
            <person name="Harispe M.L."/>
            <person name="Henrissat B."/>
            <person name="Hilden K.S."/>
            <person name="Hope R."/>
            <person name="Hossain A."/>
            <person name="Karabika E."/>
            <person name="Karaffa L."/>
            <person name="Karanyi Z."/>
            <person name="Krasevec N."/>
            <person name="Kuo A."/>
            <person name="Kusch H."/>
            <person name="LaButti K."/>
            <person name="Lagendijk E.L."/>
            <person name="Lapidus A."/>
            <person name="Levasseur A."/>
            <person name="Lindquist E."/>
            <person name="Lipzen A."/>
            <person name="Logrieco A.F."/>
            <person name="MacCabe A."/>
            <person name="Maekelae M.R."/>
            <person name="Malavazi I."/>
            <person name="Melin P."/>
            <person name="Meyer V."/>
            <person name="Mielnichuk N."/>
            <person name="Miskei M."/>
            <person name="Molnar A.P."/>
            <person name="Mule G."/>
            <person name="Ngan C.Y."/>
            <person name="Orejas M."/>
            <person name="Orosz E."/>
            <person name="Ouedraogo J.P."/>
            <person name="Overkamp K.M."/>
            <person name="Park H.-S."/>
            <person name="Perrone G."/>
            <person name="Piumi F."/>
            <person name="Punt P.J."/>
            <person name="Ram A.F."/>
            <person name="Ramon A."/>
            <person name="Rauscher S."/>
            <person name="Record E."/>
            <person name="Riano-Pachon D.M."/>
            <person name="Robert V."/>
            <person name="Roehrig J."/>
            <person name="Ruller R."/>
            <person name="Salamov A."/>
            <person name="Salih N.S."/>
            <person name="Samson R.A."/>
            <person name="Sandor E."/>
            <person name="Sanguinetti M."/>
            <person name="Schuetze T."/>
            <person name="Sepcic K."/>
            <person name="Shelest E."/>
            <person name="Sherlock G."/>
            <person name="Sophianopoulou V."/>
            <person name="Squina F.M."/>
            <person name="Sun H."/>
            <person name="Susca A."/>
            <person name="Todd R.B."/>
            <person name="Tsang A."/>
            <person name="Unkles S.E."/>
            <person name="van de Wiele N."/>
            <person name="van Rossen-Uffink D."/>
            <person name="Oliveira J.V."/>
            <person name="Vesth T.C."/>
            <person name="Visser J."/>
            <person name="Yu J.-H."/>
            <person name="Zhou M."/>
            <person name="Andersen M.R."/>
            <person name="Archer D.B."/>
            <person name="Baker S.E."/>
            <person name="Benoit I."/>
            <person name="Brakhage A.A."/>
            <person name="Braus G.H."/>
            <person name="Fischer R."/>
            <person name="Frisvad J.C."/>
            <person name="Goldman G.H."/>
            <person name="Houbraken J."/>
            <person name="Oakley B."/>
            <person name="Pocsi I."/>
            <person name="Scazzocchio C."/>
            <person name="Seiboth B."/>
            <person name="vanKuyk P.A."/>
            <person name="Wortman J."/>
            <person name="Dyer P.S."/>
            <person name="Grigoriev I.V."/>
        </authorList>
    </citation>
    <scope>NUCLEOTIDE SEQUENCE [LARGE SCALE GENOMIC DNA]</scope>
    <source>
        <strain evidence="2">CBS 516.65</strain>
    </source>
</reference>
<dbReference type="VEuPathDB" id="FungiDB:ASPGLDRAFT_865121"/>
<protein>
    <submittedName>
        <fullName evidence="1">Uncharacterized protein</fullName>
    </submittedName>
</protein>
<dbReference type="RefSeq" id="XP_022397045.1">
    <property type="nucleotide sequence ID" value="XM_022550389.1"/>
</dbReference>
<dbReference type="STRING" id="1160497.A0A1L9V8T1"/>
<dbReference type="OrthoDB" id="2423701at2759"/>
<organism evidence="1 2">
    <name type="scientific">Aspergillus glaucus CBS 516.65</name>
    <dbReference type="NCBI Taxonomy" id="1160497"/>
    <lineage>
        <taxon>Eukaryota</taxon>
        <taxon>Fungi</taxon>
        <taxon>Dikarya</taxon>
        <taxon>Ascomycota</taxon>
        <taxon>Pezizomycotina</taxon>
        <taxon>Eurotiomycetes</taxon>
        <taxon>Eurotiomycetidae</taxon>
        <taxon>Eurotiales</taxon>
        <taxon>Aspergillaceae</taxon>
        <taxon>Aspergillus</taxon>
        <taxon>Aspergillus subgen. Aspergillus</taxon>
    </lineage>
</organism>
<dbReference type="SUPFAM" id="SSF48452">
    <property type="entry name" value="TPR-like"/>
    <property type="match status" value="1"/>
</dbReference>
<evidence type="ECO:0000313" key="1">
    <source>
        <dbReference type="EMBL" id="OJJ80347.1"/>
    </source>
</evidence>
<gene>
    <name evidence="1" type="ORF">ASPGLDRAFT_865121</name>
</gene>
<name>A0A1L9V8T1_ASPGL</name>
<proteinExistence type="predicted"/>
<dbReference type="EMBL" id="KV878911">
    <property type="protein sequence ID" value="OJJ80347.1"/>
    <property type="molecule type" value="Genomic_DNA"/>
</dbReference>
<dbReference type="GeneID" id="34466649"/>
<dbReference type="AlphaFoldDB" id="A0A1L9V8T1"/>
<dbReference type="InterPro" id="IPR011990">
    <property type="entry name" value="TPR-like_helical_dom_sf"/>
</dbReference>